<organism evidence="2 3">
    <name type="scientific">Rehaibacterium terrae</name>
    <dbReference type="NCBI Taxonomy" id="1341696"/>
    <lineage>
        <taxon>Bacteria</taxon>
        <taxon>Pseudomonadati</taxon>
        <taxon>Pseudomonadota</taxon>
        <taxon>Gammaproteobacteria</taxon>
        <taxon>Lysobacterales</taxon>
        <taxon>Lysobacteraceae</taxon>
        <taxon>Rehaibacterium</taxon>
    </lineage>
</organism>
<name>A0A7W7Y0B4_9GAMM</name>
<gene>
    <name evidence="2" type="ORF">HNQ58_001669</name>
</gene>
<feature type="transmembrane region" description="Helical" evidence="1">
    <location>
        <begin position="184"/>
        <end position="209"/>
    </location>
</feature>
<sequence>MNTFPTLLKREYWEHRGGFLWAPVIAGGIFLVFLLMAMLVGQAGMSEINIQIGALRLSEITQNLDPAARARIGAGIDVTLLTVAGQIGIVVGIVVFFYCLACLYDERRDRSVLFWKSLPVSDRDTVLSKVVSALLVAPLIGVAAGIATGIGMLLLLGVYLAFHGANVFGLLFGAASPLKVATMLLALVPLHAVWALPTVGWLMLCSVWARSKPFLWAIAIPVGAGILVSWFDLMRTLSLPDGWFWRDVVARLLLSVIPGSWLPLGKLEDISIRGPEDFMRLTSLGNVYQLMLEPSLWIWAAIGAGMILLAIRLRRWRDEG</sequence>
<feature type="transmembrane region" description="Helical" evidence="1">
    <location>
        <begin position="126"/>
        <end position="147"/>
    </location>
</feature>
<feature type="transmembrane region" description="Helical" evidence="1">
    <location>
        <begin position="296"/>
        <end position="313"/>
    </location>
</feature>
<keyword evidence="3" id="KW-1185">Reference proteome</keyword>
<evidence type="ECO:0000256" key="1">
    <source>
        <dbReference type="SAM" id="Phobius"/>
    </source>
</evidence>
<dbReference type="RefSeq" id="WP_183948431.1">
    <property type="nucleotide sequence ID" value="NZ_JACHHX010000010.1"/>
</dbReference>
<accession>A0A7W7Y0B4</accession>
<dbReference type="EMBL" id="JACHHX010000010">
    <property type="protein sequence ID" value="MBB5015761.1"/>
    <property type="molecule type" value="Genomic_DNA"/>
</dbReference>
<feature type="transmembrane region" description="Helical" evidence="1">
    <location>
        <begin position="215"/>
        <end position="231"/>
    </location>
</feature>
<proteinExistence type="predicted"/>
<dbReference type="Proteomes" id="UP000519004">
    <property type="component" value="Unassembled WGS sequence"/>
</dbReference>
<keyword evidence="1" id="KW-1133">Transmembrane helix</keyword>
<evidence type="ECO:0000313" key="3">
    <source>
        <dbReference type="Proteomes" id="UP000519004"/>
    </source>
</evidence>
<evidence type="ECO:0000313" key="2">
    <source>
        <dbReference type="EMBL" id="MBB5015761.1"/>
    </source>
</evidence>
<keyword evidence="1" id="KW-0472">Membrane</keyword>
<feature type="transmembrane region" description="Helical" evidence="1">
    <location>
        <begin position="20"/>
        <end position="40"/>
    </location>
</feature>
<comment type="caution">
    <text evidence="2">The sequence shown here is derived from an EMBL/GenBank/DDBJ whole genome shotgun (WGS) entry which is preliminary data.</text>
</comment>
<protein>
    <submittedName>
        <fullName evidence="2">ABC-2 type transport system permease protein</fullName>
    </submittedName>
</protein>
<keyword evidence="1" id="KW-0812">Transmembrane</keyword>
<reference evidence="2 3" key="1">
    <citation type="submission" date="2020-08" db="EMBL/GenBank/DDBJ databases">
        <title>Genomic Encyclopedia of Type Strains, Phase IV (KMG-IV): sequencing the most valuable type-strain genomes for metagenomic binning, comparative biology and taxonomic classification.</title>
        <authorList>
            <person name="Goeker M."/>
        </authorList>
    </citation>
    <scope>NUCLEOTIDE SEQUENCE [LARGE SCALE GENOMIC DNA]</scope>
    <source>
        <strain evidence="2 3">DSM 25897</strain>
    </source>
</reference>
<feature type="transmembrane region" description="Helical" evidence="1">
    <location>
        <begin position="83"/>
        <end position="105"/>
    </location>
</feature>
<dbReference type="AlphaFoldDB" id="A0A7W7Y0B4"/>